<protein>
    <submittedName>
        <fullName evidence="2">Uncharacterized protein</fullName>
    </submittedName>
</protein>
<evidence type="ECO:0000256" key="1">
    <source>
        <dbReference type="SAM" id="SignalP"/>
    </source>
</evidence>
<comment type="caution">
    <text evidence="2">The sequence shown here is derived from an EMBL/GenBank/DDBJ whole genome shotgun (WGS) entry which is preliminary data.</text>
</comment>
<evidence type="ECO:0000313" key="3">
    <source>
        <dbReference type="Proteomes" id="UP000799441"/>
    </source>
</evidence>
<keyword evidence="1" id="KW-0732">Signal</keyword>
<reference evidence="2" key="1">
    <citation type="journal article" date="2020" name="Stud. Mycol.">
        <title>101 Dothideomycetes genomes: a test case for predicting lifestyles and emergence of pathogens.</title>
        <authorList>
            <person name="Haridas S."/>
            <person name="Albert R."/>
            <person name="Binder M."/>
            <person name="Bloem J."/>
            <person name="Labutti K."/>
            <person name="Salamov A."/>
            <person name="Andreopoulos B."/>
            <person name="Baker S."/>
            <person name="Barry K."/>
            <person name="Bills G."/>
            <person name="Bluhm B."/>
            <person name="Cannon C."/>
            <person name="Castanera R."/>
            <person name="Culley D."/>
            <person name="Daum C."/>
            <person name="Ezra D."/>
            <person name="Gonzalez J."/>
            <person name="Henrissat B."/>
            <person name="Kuo A."/>
            <person name="Liang C."/>
            <person name="Lipzen A."/>
            <person name="Lutzoni F."/>
            <person name="Magnuson J."/>
            <person name="Mondo S."/>
            <person name="Nolan M."/>
            <person name="Ohm R."/>
            <person name="Pangilinan J."/>
            <person name="Park H.-J."/>
            <person name="Ramirez L."/>
            <person name="Alfaro M."/>
            <person name="Sun H."/>
            <person name="Tritt A."/>
            <person name="Yoshinaga Y."/>
            <person name="Zwiers L.-H."/>
            <person name="Turgeon B."/>
            <person name="Goodwin S."/>
            <person name="Spatafora J."/>
            <person name="Crous P."/>
            <person name="Grigoriev I."/>
        </authorList>
    </citation>
    <scope>NUCLEOTIDE SEQUENCE</scope>
    <source>
        <strain evidence="2">CBS 116435</strain>
    </source>
</reference>
<feature type="signal peptide" evidence="1">
    <location>
        <begin position="1"/>
        <end position="20"/>
    </location>
</feature>
<feature type="chain" id="PRO_5040426688" evidence="1">
    <location>
        <begin position="21"/>
        <end position="290"/>
    </location>
</feature>
<dbReference type="EMBL" id="MU003866">
    <property type="protein sequence ID" value="KAF2716661.1"/>
    <property type="molecule type" value="Genomic_DNA"/>
</dbReference>
<evidence type="ECO:0000313" key="2">
    <source>
        <dbReference type="EMBL" id="KAF2716661.1"/>
    </source>
</evidence>
<proteinExistence type="predicted"/>
<dbReference type="Proteomes" id="UP000799441">
    <property type="component" value="Unassembled WGS sequence"/>
</dbReference>
<sequence>MALVSIALGFSTLVSTFVSAYNTPPTFEAGTHTCGMVQQTITTTPGYKQGETNCWCGPTQIPDYIDAVHGFLNEYCGGAWSPNNYVQQGGAASFVVDSTVVLLKVTPESNGYFPSHAANDVRPIDCFTISEFLNSASAQGNPQNGCGADMSFSCEVWTTFDANGEYGGPQDWGYQIGAYAIQDQFWVTGNLDGIDPTNGEAYGGANLIAGAQAAQFYPTLERLEESQFEACAQGGSNCANNFQSPNAFADPEINDTNPCAGRRSLNISSLPRALRFQYDVAYNHIQRAED</sequence>
<gene>
    <name evidence="2" type="ORF">K431DRAFT_298499</name>
</gene>
<keyword evidence="3" id="KW-1185">Reference proteome</keyword>
<organism evidence="2 3">
    <name type="scientific">Polychaeton citri CBS 116435</name>
    <dbReference type="NCBI Taxonomy" id="1314669"/>
    <lineage>
        <taxon>Eukaryota</taxon>
        <taxon>Fungi</taxon>
        <taxon>Dikarya</taxon>
        <taxon>Ascomycota</taxon>
        <taxon>Pezizomycotina</taxon>
        <taxon>Dothideomycetes</taxon>
        <taxon>Dothideomycetidae</taxon>
        <taxon>Capnodiales</taxon>
        <taxon>Capnodiaceae</taxon>
        <taxon>Polychaeton</taxon>
    </lineage>
</organism>
<name>A0A9P4Q1B8_9PEZI</name>
<accession>A0A9P4Q1B8</accession>
<dbReference type="AlphaFoldDB" id="A0A9P4Q1B8"/>